<proteinExistence type="predicted"/>
<organism evidence="1 2">
    <name type="scientific">Phytophthora cactorum</name>
    <dbReference type="NCBI Taxonomy" id="29920"/>
    <lineage>
        <taxon>Eukaryota</taxon>
        <taxon>Sar</taxon>
        <taxon>Stramenopiles</taxon>
        <taxon>Oomycota</taxon>
        <taxon>Peronosporomycetes</taxon>
        <taxon>Peronosporales</taxon>
        <taxon>Peronosporaceae</taxon>
        <taxon>Phytophthora</taxon>
    </lineage>
</organism>
<evidence type="ECO:0000313" key="2">
    <source>
        <dbReference type="Proteomes" id="UP000688947"/>
    </source>
</evidence>
<gene>
    <name evidence="1" type="ORF">JG687_00006838</name>
</gene>
<name>A0A8T1UIH3_9STRA</name>
<dbReference type="EMBL" id="JAENGZ010000287">
    <property type="protein sequence ID" value="KAG6962962.1"/>
    <property type="molecule type" value="Genomic_DNA"/>
</dbReference>
<sequence>MDDEEVVVTASSAVAAAIALYTASSEPGFSGDKRRIVTVSTLRFQPMLESASYASWFENNLHFTRIPSFRYLPSYRSM</sequence>
<dbReference type="Proteomes" id="UP000688947">
    <property type="component" value="Unassembled WGS sequence"/>
</dbReference>
<accession>A0A8T1UIH3</accession>
<protein>
    <submittedName>
        <fullName evidence="1">Uncharacterized protein</fullName>
    </submittedName>
</protein>
<comment type="caution">
    <text evidence="1">The sequence shown here is derived from an EMBL/GenBank/DDBJ whole genome shotgun (WGS) entry which is preliminary data.</text>
</comment>
<dbReference type="AlphaFoldDB" id="A0A8T1UIH3"/>
<evidence type="ECO:0000313" key="1">
    <source>
        <dbReference type="EMBL" id="KAG6962962.1"/>
    </source>
</evidence>
<reference evidence="1" key="1">
    <citation type="submission" date="2021-01" db="EMBL/GenBank/DDBJ databases">
        <title>Phytophthora aleatoria, a newly-described species from Pinus radiata is distinct from Phytophthora cactorum isolates based on comparative genomics.</title>
        <authorList>
            <person name="Mcdougal R."/>
            <person name="Panda P."/>
            <person name="Williams N."/>
            <person name="Studholme D.J."/>
        </authorList>
    </citation>
    <scope>NUCLEOTIDE SEQUENCE</scope>
    <source>
        <strain evidence="1">NZFS 3830</strain>
    </source>
</reference>